<keyword evidence="4" id="KW-1185">Reference proteome</keyword>
<gene>
    <name evidence="2" type="ORF">ACDH53_01670</name>
    <name evidence="1" type="ORF">ALO43_200591</name>
</gene>
<dbReference type="EMBL" id="LJRO01000154">
    <property type="protein sequence ID" value="KPZ02611.1"/>
    <property type="molecule type" value="Genomic_DNA"/>
</dbReference>
<dbReference type="Proteomes" id="UP001569512">
    <property type="component" value="Unassembled WGS sequence"/>
</dbReference>
<organism evidence="1 3">
    <name type="scientific">Pseudomonas tremae</name>
    <dbReference type="NCBI Taxonomy" id="200454"/>
    <lineage>
        <taxon>Bacteria</taxon>
        <taxon>Pseudomonadati</taxon>
        <taxon>Pseudomonadota</taxon>
        <taxon>Gammaproteobacteria</taxon>
        <taxon>Pseudomonadales</taxon>
        <taxon>Pseudomonadaceae</taxon>
        <taxon>Pseudomonas</taxon>
    </lineage>
</organism>
<dbReference type="Proteomes" id="UP000050523">
    <property type="component" value="Unassembled WGS sequence"/>
</dbReference>
<accession>A0AA40TVI2</accession>
<evidence type="ECO:0000313" key="3">
    <source>
        <dbReference type="Proteomes" id="UP000050523"/>
    </source>
</evidence>
<proteinExistence type="predicted"/>
<dbReference type="EMBL" id="JBGMSU010000001">
    <property type="protein sequence ID" value="MFA0936158.1"/>
    <property type="molecule type" value="Genomic_DNA"/>
</dbReference>
<evidence type="ECO:0000313" key="1">
    <source>
        <dbReference type="EMBL" id="KPZ02611.1"/>
    </source>
</evidence>
<dbReference type="GeneID" id="72391244"/>
<sequence length="149" mass="16879">MENPKIFDFQSFRAANTKHTVTGFDYVHAIYHTQHLPSDFALWMARLYWPEFKVVDECVFIVDNFDESYYQSLLKTPNSKAKNQFWMNLLEITGLFGNLTTQEAADVANALAASWNAKLASEFGSSFAQARALVDDEAGEVFVTIGFSE</sequence>
<evidence type="ECO:0000313" key="2">
    <source>
        <dbReference type="EMBL" id="MFA0936158.1"/>
    </source>
</evidence>
<dbReference type="AlphaFoldDB" id="A0AA40TVI2"/>
<name>A0AA40TVI2_9PSED</name>
<protein>
    <submittedName>
        <fullName evidence="1">ATPase AAA</fullName>
    </submittedName>
</protein>
<reference evidence="2 4" key="2">
    <citation type="submission" date="2024-06" db="EMBL/GenBank/DDBJ databases">
        <title>Genome sequences for Pseudomonas syringae strains with characterized LPS.</title>
        <authorList>
            <person name="Baltrus D.A."/>
            <person name="Krings L."/>
        </authorList>
    </citation>
    <scope>NUCLEOTIDE SEQUENCE [LARGE SCALE GENOMIC DNA]</scope>
    <source>
        <strain evidence="2 4">NCPPB2708</strain>
    </source>
</reference>
<comment type="caution">
    <text evidence="1">The sequence shown here is derived from an EMBL/GenBank/DDBJ whole genome shotgun (WGS) entry which is preliminary data.</text>
</comment>
<evidence type="ECO:0000313" key="4">
    <source>
        <dbReference type="Proteomes" id="UP001569512"/>
    </source>
</evidence>
<reference evidence="1 3" key="1">
    <citation type="submission" date="2015-09" db="EMBL/GenBank/DDBJ databases">
        <title>Genome announcement of multiple Pseudomonas syringae strains.</title>
        <authorList>
            <person name="Thakur S."/>
            <person name="Wang P.W."/>
            <person name="Gong Y."/>
            <person name="Weir B.S."/>
            <person name="Guttman D.S."/>
        </authorList>
    </citation>
    <scope>NUCLEOTIDE SEQUENCE [LARGE SCALE GENOMIC DNA]</scope>
    <source>
        <strain evidence="1 3">ICMP9151</strain>
    </source>
</reference>
<dbReference type="RefSeq" id="WP_005888472.1">
    <property type="nucleotide sequence ID" value="NZ_AVEE02000195.1"/>
</dbReference>